<dbReference type="InterPro" id="IPR003509">
    <property type="entry name" value="UPF0102_YraN-like"/>
</dbReference>
<comment type="similarity">
    <text evidence="1 2">Belongs to the UPF0102 family.</text>
</comment>
<sequence>MAKTEKRKTGDLGEDLACRYLEEKGYKIVERNYLRKWGEIDIVAQKGQILSFVEVKSVSWDSEWGGDSRETGYRPEENMHPKKVERLRRALQTYLLDRSVPEPQIWQFHLACVYIDLETKKARVELMENIIL</sequence>
<accession>A0A1F4XF99</accession>
<evidence type="ECO:0000313" key="4">
    <source>
        <dbReference type="Proteomes" id="UP000176185"/>
    </source>
</evidence>
<protein>
    <recommendedName>
        <fullName evidence="2">UPF0102 protein A2943_01130</fullName>
    </recommendedName>
</protein>
<gene>
    <name evidence="3" type="ORF">A2943_01130</name>
</gene>
<dbReference type="Proteomes" id="UP000176185">
    <property type="component" value="Unassembled WGS sequence"/>
</dbReference>
<name>A0A1F4XF99_9BACT</name>
<dbReference type="GO" id="GO:0003676">
    <property type="term" value="F:nucleic acid binding"/>
    <property type="evidence" value="ECO:0007669"/>
    <property type="project" value="InterPro"/>
</dbReference>
<dbReference type="EMBL" id="MEWX01000025">
    <property type="protein sequence ID" value="OGC80348.1"/>
    <property type="molecule type" value="Genomic_DNA"/>
</dbReference>
<dbReference type="PANTHER" id="PTHR34039:SF1">
    <property type="entry name" value="UPF0102 PROTEIN YRAN"/>
    <property type="match status" value="1"/>
</dbReference>
<dbReference type="InterPro" id="IPR011335">
    <property type="entry name" value="Restrct_endonuc-II-like"/>
</dbReference>
<evidence type="ECO:0000313" key="3">
    <source>
        <dbReference type="EMBL" id="OGC80348.1"/>
    </source>
</evidence>
<evidence type="ECO:0000256" key="2">
    <source>
        <dbReference type="HAMAP-Rule" id="MF_00048"/>
    </source>
</evidence>
<evidence type="ECO:0000256" key="1">
    <source>
        <dbReference type="ARBA" id="ARBA00006738"/>
    </source>
</evidence>
<proteinExistence type="inferred from homology"/>
<dbReference type="Pfam" id="PF02021">
    <property type="entry name" value="UPF0102"/>
    <property type="match status" value="1"/>
</dbReference>
<dbReference type="HAMAP" id="MF_00048">
    <property type="entry name" value="UPF0102"/>
    <property type="match status" value="1"/>
</dbReference>
<organism evidence="3 4">
    <name type="scientific">Candidatus Adlerbacteria bacterium RIFCSPLOWO2_01_FULL_51_16</name>
    <dbReference type="NCBI Taxonomy" id="1797243"/>
    <lineage>
        <taxon>Bacteria</taxon>
        <taxon>Candidatus Adleribacteriota</taxon>
    </lineage>
</organism>
<dbReference type="AlphaFoldDB" id="A0A1F4XF99"/>
<comment type="caution">
    <text evidence="3">The sequence shown here is derived from an EMBL/GenBank/DDBJ whole genome shotgun (WGS) entry which is preliminary data.</text>
</comment>
<reference evidence="3 4" key="1">
    <citation type="journal article" date="2016" name="Nat. Commun.">
        <title>Thousands of microbial genomes shed light on interconnected biogeochemical processes in an aquifer system.</title>
        <authorList>
            <person name="Anantharaman K."/>
            <person name="Brown C.T."/>
            <person name="Hug L.A."/>
            <person name="Sharon I."/>
            <person name="Castelle C.J."/>
            <person name="Probst A.J."/>
            <person name="Thomas B.C."/>
            <person name="Singh A."/>
            <person name="Wilkins M.J."/>
            <person name="Karaoz U."/>
            <person name="Brodie E.L."/>
            <person name="Williams K.H."/>
            <person name="Hubbard S.S."/>
            <person name="Banfield J.F."/>
        </authorList>
    </citation>
    <scope>NUCLEOTIDE SEQUENCE [LARGE SCALE GENOMIC DNA]</scope>
</reference>
<dbReference type="SUPFAM" id="SSF52980">
    <property type="entry name" value="Restriction endonuclease-like"/>
    <property type="match status" value="1"/>
</dbReference>
<dbReference type="PANTHER" id="PTHR34039">
    <property type="entry name" value="UPF0102 PROTEIN YRAN"/>
    <property type="match status" value="1"/>
</dbReference>
<dbReference type="InterPro" id="IPR011856">
    <property type="entry name" value="tRNA_endonuc-like_dom_sf"/>
</dbReference>
<dbReference type="Gene3D" id="3.40.1350.10">
    <property type="match status" value="1"/>
</dbReference>